<proteinExistence type="predicted"/>
<dbReference type="PANTHER" id="PTHR42916">
    <property type="entry name" value="2-SUCCINYL-5-ENOLPYRUVYL-6-HYDROXY-3-CYCLOHEXENE-1-CARBOXYLATE SYNTHASE"/>
    <property type="match status" value="1"/>
</dbReference>
<dbReference type="EMBL" id="PNIQ01001157">
    <property type="protein sequence ID" value="PMP71903.1"/>
    <property type="molecule type" value="Genomic_DNA"/>
</dbReference>
<evidence type="ECO:0000313" key="4">
    <source>
        <dbReference type="Proteomes" id="UP000243376"/>
    </source>
</evidence>
<comment type="caution">
    <text evidence="3">The sequence shown here is derived from an EMBL/GenBank/DDBJ whole genome shotgun (WGS) entry which is preliminary data.</text>
</comment>
<accession>A0A2J6WNB6</accession>
<dbReference type="SUPFAM" id="SSF53474">
    <property type="entry name" value="alpha/beta-Hydrolases"/>
    <property type="match status" value="1"/>
</dbReference>
<protein>
    <submittedName>
        <fullName evidence="3">2-succinyl-6-hydroxy-2, 4-cyclohexadiene-1-carboxylate synthase</fullName>
    </submittedName>
</protein>
<evidence type="ECO:0000259" key="2">
    <source>
        <dbReference type="Pfam" id="PF12697"/>
    </source>
</evidence>
<dbReference type="AlphaFoldDB" id="A0A2J6WNB6"/>
<dbReference type="PANTHER" id="PTHR42916:SF1">
    <property type="entry name" value="PROTEIN PHYLLO, CHLOROPLASTIC"/>
    <property type="match status" value="1"/>
</dbReference>
<dbReference type="InterPro" id="IPR029058">
    <property type="entry name" value="AB_hydrolase_fold"/>
</dbReference>
<dbReference type="Proteomes" id="UP000243376">
    <property type="component" value="Unassembled WGS sequence"/>
</dbReference>
<evidence type="ECO:0000256" key="1">
    <source>
        <dbReference type="ARBA" id="ARBA00023239"/>
    </source>
</evidence>
<gene>
    <name evidence="3" type="ORF">C0184_17255</name>
</gene>
<organism evidence="3 4">
    <name type="scientific">Chloroflexus aggregans</name>
    <dbReference type="NCBI Taxonomy" id="152260"/>
    <lineage>
        <taxon>Bacteria</taxon>
        <taxon>Bacillati</taxon>
        <taxon>Chloroflexota</taxon>
        <taxon>Chloroflexia</taxon>
        <taxon>Chloroflexales</taxon>
        <taxon>Chloroflexineae</taxon>
        <taxon>Chloroflexaceae</taxon>
        <taxon>Chloroflexus</taxon>
    </lineage>
</organism>
<reference evidence="3 4" key="1">
    <citation type="submission" date="2018-01" db="EMBL/GenBank/DDBJ databases">
        <title>Metagenomic assembled genomes from two thermal pools in the Uzon Caldera, Kamchatka, Russia.</title>
        <authorList>
            <person name="Wilkins L."/>
            <person name="Ettinger C."/>
        </authorList>
    </citation>
    <scope>NUCLEOTIDE SEQUENCE [LARGE SCALE GENOMIC DNA]</scope>
    <source>
        <strain evidence="3">ZAV-02</strain>
    </source>
</reference>
<evidence type="ECO:0000313" key="3">
    <source>
        <dbReference type="EMBL" id="PMP71903.1"/>
    </source>
</evidence>
<sequence>HALRGMSVGRQPSLWAALPVIVTPTLLITGALDEKFCAIGAQMAALMPHARHVIVPDAGHAAQLEQPEIVAQAIIAFLQEGSVG</sequence>
<feature type="domain" description="AB hydrolase-1" evidence="2">
    <location>
        <begin position="11"/>
        <end position="73"/>
    </location>
</feature>
<dbReference type="InterPro" id="IPR000073">
    <property type="entry name" value="AB_hydrolase_1"/>
</dbReference>
<keyword evidence="1" id="KW-0456">Lyase</keyword>
<dbReference type="Gene3D" id="3.40.50.1820">
    <property type="entry name" value="alpha/beta hydrolase"/>
    <property type="match status" value="1"/>
</dbReference>
<name>A0A2J6WNB6_9CHLR</name>
<dbReference type="Pfam" id="PF12697">
    <property type="entry name" value="Abhydrolase_6"/>
    <property type="match status" value="1"/>
</dbReference>
<dbReference type="GO" id="GO:0016829">
    <property type="term" value="F:lyase activity"/>
    <property type="evidence" value="ECO:0007669"/>
    <property type="project" value="UniProtKB-KW"/>
</dbReference>
<feature type="non-terminal residue" evidence="3">
    <location>
        <position position="1"/>
    </location>
</feature>